<comment type="catalytic activity">
    <reaction evidence="6 9 10">
        <text>4-methyl-5-(2-phosphooxyethyl)-thiazole + 4-amino-2-methyl-5-(diphosphooxymethyl)pyrimidine + H(+) = thiamine phosphate + diphosphate</text>
        <dbReference type="Rhea" id="RHEA:22328"/>
        <dbReference type="ChEBI" id="CHEBI:15378"/>
        <dbReference type="ChEBI" id="CHEBI:33019"/>
        <dbReference type="ChEBI" id="CHEBI:37575"/>
        <dbReference type="ChEBI" id="CHEBI:57841"/>
        <dbReference type="ChEBI" id="CHEBI:58296"/>
        <dbReference type="EC" id="2.5.1.3"/>
    </reaction>
</comment>
<feature type="binding site" evidence="9">
    <location>
        <position position="269"/>
    </location>
    <ligand>
        <name>4-amino-2-methyl-5-(diphosphooxymethyl)pyrimidine</name>
        <dbReference type="ChEBI" id="CHEBI:57841"/>
    </ligand>
</feature>
<dbReference type="Gene3D" id="3.20.20.70">
    <property type="entry name" value="Aldolase class I"/>
    <property type="match status" value="1"/>
</dbReference>
<dbReference type="HAMAP" id="MF_00097">
    <property type="entry name" value="TMP_synthase"/>
    <property type="match status" value="1"/>
</dbReference>
<dbReference type="NCBIfam" id="TIGR00693">
    <property type="entry name" value="thiE"/>
    <property type="match status" value="1"/>
</dbReference>
<dbReference type="GO" id="GO:0000287">
    <property type="term" value="F:magnesium ion binding"/>
    <property type="evidence" value="ECO:0007669"/>
    <property type="project" value="UniProtKB-UniRule"/>
</dbReference>
<keyword evidence="2 9" id="KW-0808">Transferase</keyword>
<evidence type="ECO:0000256" key="1">
    <source>
        <dbReference type="ARBA" id="ARBA00005165"/>
    </source>
</evidence>
<reference evidence="14" key="2">
    <citation type="journal article" date="2022" name="Microbiol. Resour. Announc.">
        <title>Metagenome Sequencing to Explore Phylogenomics of Terrestrial Cyanobacteria.</title>
        <authorList>
            <person name="Ward R.D."/>
            <person name="Stajich J.E."/>
            <person name="Johansen J.R."/>
            <person name="Huntemann M."/>
            <person name="Clum A."/>
            <person name="Foster B."/>
            <person name="Foster B."/>
            <person name="Roux S."/>
            <person name="Palaniappan K."/>
            <person name="Varghese N."/>
            <person name="Mukherjee S."/>
            <person name="Reddy T.B.K."/>
            <person name="Daum C."/>
            <person name="Copeland A."/>
            <person name="Chen I.A."/>
            <person name="Ivanova N.N."/>
            <person name="Kyrpides N.C."/>
            <person name="Shapiro N."/>
            <person name="Eloe-Fadrosh E.A."/>
            <person name="Pietrasiak N."/>
        </authorList>
    </citation>
    <scope>NUCLEOTIDE SEQUENCE</scope>
    <source>
        <strain evidence="14">UHER 2000/2452</strain>
    </source>
</reference>
<feature type="region of interest" description="Unknown" evidence="9">
    <location>
        <begin position="1"/>
        <end position="145"/>
    </location>
</feature>
<dbReference type="InterPro" id="IPR036206">
    <property type="entry name" value="ThiamineP_synth_sf"/>
</dbReference>
<dbReference type="PANTHER" id="PTHR20857">
    <property type="entry name" value="THIAMINE-PHOSPHATE PYROPHOSPHORYLASE"/>
    <property type="match status" value="1"/>
</dbReference>
<gene>
    <name evidence="9" type="primary">thiE</name>
    <name evidence="14" type="ORF">KME15_05985</name>
</gene>
<feature type="binding site" evidence="9">
    <location>
        <position position="325"/>
    </location>
    <ligand>
        <name>2-[(2R,5Z)-2-carboxy-4-methylthiazol-5(2H)-ylidene]ethyl phosphate</name>
        <dbReference type="ChEBI" id="CHEBI:62899"/>
    </ligand>
</feature>
<evidence type="ECO:0000256" key="10">
    <source>
        <dbReference type="RuleBase" id="RU003826"/>
    </source>
</evidence>
<feature type="domain" description="ThiD2" evidence="13">
    <location>
        <begin position="33"/>
        <end position="151"/>
    </location>
</feature>
<comment type="pathway">
    <text evidence="1 9 11">Cofactor biosynthesis; thiamine diphosphate biosynthesis; thiamine phosphate from 4-amino-2-methyl-5-diphosphomethylpyrimidine and 4-methyl-5-(2-phosphoethyl)-thiazole: step 1/1.</text>
</comment>
<evidence type="ECO:0000313" key="15">
    <source>
        <dbReference type="Proteomes" id="UP000757435"/>
    </source>
</evidence>
<dbReference type="GO" id="GO:0009229">
    <property type="term" value="P:thiamine diphosphate biosynthetic process"/>
    <property type="evidence" value="ECO:0007669"/>
    <property type="project" value="UniProtKB-UniRule"/>
</dbReference>
<dbReference type="NCBIfam" id="NF002727">
    <property type="entry name" value="PRK02615.1"/>
    <property type="match status" value="1"/>
</dbReference>
<comment type="function">
    <text evidence="9">Condenses 4-methyl-5-(beta-hydroxyethyl)thiazole monophosphate (THZ-P) and 2-methyl-4-amino-5-hydroxymethyl pyrimidine pyrophosphate (HMP-PP) to form thiamine monophosphate (TMP).</text>
</comment>
<organism evidence="14 15">
    <name type="scientific">Drouetiella hepatica Uher 2000/2452</name>
    <dbReference type="NCBI Taxonomy" id="904376"/>
    <lineage>
        <taxon>Bacteria</taxon>
        <taxon>Bacillati</taxon>
        <taxon>Cyanobacteriota</taxon>
        <taxon>Cyanophyceae</taxon>
        <taxon>Oculatellales</taxon>
        <taxon>Oculatellaceae</taxon>
        <taxon>Drouetiella</taxon>
    </lineage>
</organism>
<dbReference type="PIRSF" id="PIRSF000512">
    <property type="entry name" value="TMP_PPase_Cyanobac_prd"/>
    <property type="match status" value="1"/>
</dbReference>
<dbReference type="InterPro" id="IPR013785">
    <property type="entry name" value="Aldolase_TIM"/>
</dbReference>
<name>A0A951QBB2_9CYAN</name>
<sequence>MGETGNRAESELSKSTAPSKPVELELAELAVRRILDANLDRAREGVRIIEEWCRFGLNSTELTEECKQLRQELAHWHTDDLRKARDTANDPGVALSHPQEEQRSSISQVLRVNFCRTQEALRVLEEYGKLRSAKLGAACKQMRYRVYELESRLTAYPFQKLERLRKLERSPLYLVTSPVDLLFETVEAALKGGLTLVQYRDKTADDQVRLMRAEKLKQLCQQYDALFIINDRPDLALAVGADGVHLGQEDLPIAVARMILGNQAIIGRSTHCADDLQRAIAEGADYIGVGPVYATPTKAGRPAAGLDYVRYAAEHSSVPWFAIGGIDTQNLFEVIAAGAERVSVVRAIMEAEQPTLNTQFFMSQMQAQILKGRMKREG</sequence>
<feature type="domain" description="Thiamine phosphate synthase/TenI" evidence="12">
    <location>
        <begin position="172"/>
        <end position="348"/>
    </location>
</feature>
<evidence type="ECO:0000313" key="14">
    <source>
        <dbReference type="EMBL" id="MBW4658203.1"/>
    </source>
</evidence>
<dbReference type="Pfam" id="PF02581">
    <property type="entry name" value="TMP-TENI"/>
    <property type="match status" value="1"/>
</dbReference>
<feature type="binding site" evidence="9">
    <location>
        <begin position="295"/>
        <end position="297"/>
    </location>
    <ligand>
        <name>2-[(2R,5Z)-2-carboxy-4-methylthiazol-5(2H)-ylidene]ethyl phosphate</name>
        <dbReference type="ChEBI" id="CHEBI:62899"/>
    </ligand>
</feature>
<feature type="binding site" evidence="9">
    <location>
        <position position="230"/>
    </location>
    <ligand>
        <name>4-amino-2-methyl-5-(diphosphooxymethyl)pyrimidine</name>
        <dbReference type="ChEBI" id="CHEBI:57841"/>
    </ligand>
</feature>
<evidence type="ECO:0000259" key="13">
    <source>
        <dbReference type="Pfam" id="PF17792"/>
    </source>
</evidence>
<dbReference type="EC" id="2.5.1.3" evidence="9"/>
<evidence type="ECO:0000256" key="6">
    <source>
        <dbReference type="ARBA" id="ARBA00047334"/>
    </source>
</evidence>
<dbReference type="SUPFAM" id="SSF51391">
    <property type="entry name" value="Thiamin phosphate synthase"/>
    <property type="match status" value="1"/>
</dbReference>
<feature type="binding site" evidence="9">
    <location>
        <position position="231"/>
    </location>
    <ligand>
        <name>Mg(2+)</name>
        <dbReference type="ChEBI" id="CHEBI:18420"/>
    </ligand>
</feature>
<comment type="similarity">
    <text evidence="9 10">Belongs to the thiamine-phosphate synthase family.</text>
</comment>
<dbReference type="InterPro" id="IPR041397">
    <property type="entry name" value="ThiD2"/>
</dbReference>
<feature type="region of interest" description="Thiamine-phosphate synthase" evidence="9">
    <location>
        <begin position="146"/>
        <end position="378"/>
    </location>
</feature>
<evidence type="ECO:0000259" key="12">
    <source>
        <dbReference type="Pfam" id="PF02581"/>
    </source>
</evidence>
<keyword evidence="3 9" id="KW-0479">Metal-binding</keyword>
<evidence type="ECO:0000256" key="4">
    <source>
        <dbReference type="ARBA" id="ARBA00022842"/>
    </source>
</evidence>
<evidence type="ECO:0000256" key="8">
    <source>
        <dbReference type="ARBA" id="ARBA00047883"/>
    </source>
</evidence>
<dbReference type="HAMAP" id="MF_01327">
    <property type="entry name" value="TMP_synthase_cyanobact"/>
    <property type="match status" value="1"/>
</dbReference>
<keyword evidence="4 9" id="KW-0460">Magnesium</keyword>
<comment type="cofactor">
    <cofactor evidence="9">
        <name>Mg(2+)</name>
        <dbReference type="ChEBI" id="CHEBI:18420"/>
    </cofactor>
    <text evidence="9">Binds 1 Mg(2+) ion per subunit.</text>
</comment>
<dbReference type="GO" id="GO:0004789">
    <property type="term" value="F:thiamine-phosphate diphosphorylase activity"/>
    <property type="evidence" value="ECO:0007669"/>
    <property type="project" value="UniProtKB-UniRule"/>
</dbReference>
<dbReference type="AlphaFoldDB" id="A0A951QBB2"/>
<evidence type="ECO:0000256" key="9">
    <source>
        <dbReference type="HAMAP-Rule" id="MF_01327"/>
    </source>
</evidence>
<dbReference type="Pfam" id="PF17792">
    <property type="entry name" value="ThiD2"/>
    <property type="match status" value="1"/>
</dbReference>
<dbReference type="FunFam" id="3.20.20.70:FF:000096">
    <property type="entry name" value="Thiamine-phosphate synthase"/>
    <property type="match status" value="1"/>
</dbReference>
<evidence type="ECO:0000256" key="11">
    <source>
        <dbReference type="RuleBase" id="RU004253"/>
    </source>
</evidence>
<evidence type="ECO:0000256" key="3">
    <source>
        <dbReference type="ARBA" id="ARBA00022723"/>
    </source>
</evidence>
<dbReference type="CDD" id="cd00564">
    <property type="entry name" value="TMP_TenI"/>
    <property type="match status" value="1"/>
</dbReference>
<feature type="binding site" evidence="9">
    <location>
        <begin position="198"/>
        <end position="202"/>
    </location>
    <ligand>
        <name>4-amino-2-methyl-5-(diphosphooxymethyl)pyrimidine</name>
        <dbReference type="ChEBI" id="CHEBI:57841"/>
    </ligand>
</feature>
<comment type="catalytic activity">
    <reaction evidence="8 9 10">
        <text>2-[(2R,5Z)-2-carboxy-4-methylthiazol-5(2H)-ylidene]ethyl phosphate + 4-amino-2-methyl-5-(diphosphooxymethyl)pyrimidine + 2 H(+) = thiamine phosphate + CO2 + diphosphate</text>
        <dbReference type="Rhea" id="RHEA:47844"/>
        <dbReference type="ChEBI" id="CHEBI:15378"/>
        <dbReference type="ChEBI" id="CHEBI:16526"/>
        <dbReference type="ChEBI" id="CHEBI:33019"/>
        <dbReference type="ChEBI" id="CHEBI:37575"/>
        <dbReference type="ChEBI" id="CHEBI:57841"/>
        <dbReference type="ChEBI" id="CHEBI:62899"/>
        <dbReference type="EC" id="2.5.1.3"/>
    </reaction>
</comment>
<reference evidence="14" key="1">
    <citation type="submission" date="2021-05" db="EMBL/GenBank/DDBJ databases">
        <authorList>
            <person name="Pietrasiak N."/>
            <person name="Ward R."/>
            <person name="Stajich J.E."/>
            <person name="Kurbessoian T."/>
        </authorList>
    </citation>
    <scope>NUCLEOTIDE SEQUENCE</scope>
    <source>
        <strain evidence="14">UHER 2000/2452</strain>
    </source>
</reference>
<evidence type="ECO:0000256" key="7">
    <source>
        <dbReference type="ARBA" id="ARBA00047851"/>
    </source>
</evidence>
<evidence type="ECO:0000256" key="2">
    <source>
        <dbReference type="ARBA" id="ARBA00022679"/>
    </source>
</evidence>
<dbReference type="InterPro" id="IPR022998">
    <property type="entry name" value="ThiamineP_synth_TenI"/>
</dbReference>
<dbReference type="EMBL" id="JAHHHD010000004">
    <property type="protein sequence ID" value="MBW4658203.1"/>
    <property type="molecule type" value="Genomic_DNA"/>
</dbReference>
<dbReference type="InterPro" id="IPR016229">
    <property type="entry name" value="TMP_synthase_cyanobac_bac"/>
</dbReference>
<dbReference type="Proteomes" id="UP000757435">
    <property type="component" value="Unassembled WGS sequence"/>
</dbReference>
<dbReference type="GO" id="GO:0009228">
    <property type="term" value="P:thiamine biosynthetic process"/>
    <property type="evidence" value="ECO:0007669"/>
    <property type="project" value="UniProtKB-KW"/>
</dbReference>
<evidence type="ECO:0000256" key="5">
    <source>
        <dbReference type="ARBA" id="ARBA00022977"/>
    </source>
</evidence>
<protein>
    <recommendedName>
        <fullName evidence="9">Thiamine-phosphate synthase</fullName>
        <shortName evidence="9">TP synthase</shortName>
        <shortName evidence="9">TPS</shortName>
        <ecNumber evidence="9">2.5.1.3</ecNumber>
    </recommendedName>
    <alternativeName>
        <fullName evidence="9">Thiamine-phosphate pyrophosphorylase</fullName>
        <shortName evidence="9">TMP pyrophosphorylase</shortName>
        <shortName evidence="9">TMP-PPase</shortName>
    </alternativeName>
</protein>
<dbReference type="InterPro" id="IPR034291">
    <property type="entry name" value="TMP_synthase"/>
</dbReference>
<comment type="catalytic activity">
    <reaction evidence="7 9 10">
        <text>2-(2-carboxy-4-methylthiazol-5-yl)ethyl phosphate + 4-amino-2-methyl-5-(diphosphooxymethyl)pyrimidine + 2 H(+) = thiamine phosphate + CO2 + diphosphate</text>
        <dbReference type="Rhea" id="RHEA:47848"/>
        <dbReference type="ChEBI" id="CHEBI:15378"/>
        <dbReference type="ChEBI" id="CHEBI:16526"/>
        <dbReference type="ChEBI" id="CHEBI:33019"/>
        <dbReference type="ChEBI" id="CHEBI:37575"/>
        <dbReference type="ChEBI" id="CHEBI:57841"/>
        <dbReference type="ChEBI" id="CHEBI:62890"/>
        <dbReference type="EC" id="2.5.1.3"/>
    </reaction>
</comment>
<feature type="binding site" evidence="9">
    <location>
        <position position="250"/>
    </location>
    <ligand>
        <name>Mg(2+)</name>
        <dbReference type="ChEBI" id="CHEBI:18420"/>
    </ligand>
</feature>
<dbReference type="GO" id="GO:0005737">
    <property type="term" value="C:cytoplasm"/>
    <property type="evidence" value="ECO:0007669"/>
    <property type="project" value="TreeGrafter"/>
</dbReference>
<feature type="binding site" evidence="9">
    <location>
        <position position="298"/>
    </location>
    <ligand>
        <name>4-amino-2-methyl-5-(diphosphooxymethyl)pyrimidine</name>
        <dbReference type="ChEBI" id="CHEBI:57841"/>
    </ligand>
</feature>
<dbReference type="PANTHER" id="PTHR20857:SF15">
    <property type="entry name" value="THIAMINE-PHOSPHATE SYNTHASE"/>
    <property type="match status" value="1"/>
</dbReference>
<proteinExistence type="inferred from homology"/>
<keyword evidence="5 9" id="KW-0784">Thiamine biosynthesis</keyword>
<accession>A0A951QBB2</accession>
<comment type="caution">
    <text evidence="14">The sequence shown here is derived from an EMBL/GenBank/DDBJ whole genome shotgun (WGS) entry which is preliminary data.</text>
</comment>